<evidence type="ECO:0000313" key="1">
    <source>
        <dbReference type="EMBL" id="TCG11013.1"/>
    </source>
</evidence>
<evidence type="ECO:0000313" key="2">
    <source>
        <dbReference type="Proteomes" id="UP000294192"/>
    </source>
</evidence>
<comment type="caution">
    <text evidence="1">The sequence shown here is derived from an EMBL/GenBank/DDBJ whole genome shotgun (WGS) entry which is preliminary data.</text>
</comment>
<sequence length="104" mass="11053">MKKNNFRKMTKEERVNMYGGFSWLSLIPAATSLIQTVVGAGISIYQAVTSKSGSVSFGGSKTIIQKATPVAKATSTSKVASTAPTSGESIHERGHHIARSFTAY</sequence>
<protein>
    <submittedName>
        <fullName evidence="1">Uncharacterized protein</fullName>
    </submittedName>
</protein>
<reference evidence="1 2" key="1">
    <citation type="submission" date="2018-02" db="EMBL/GenBank/DDBJ databases">
        <title>Mycoplasma marinum and Mycoplasma todarodis sp. nov., moderately halophilic and psychrotolerant mycoplasmas isolated from cephalopods.</title>
        <authorList>
            <person name="Viver T."/>
        </authorList>
    </citation>
    <scope>NUCLEOTIDE SEQUENCE [LARGE SCALE GENOMIC DNA]</scope>
    <source>
        <strain evidence="1 2">PE</strain>
    </source>
</reference>
<gene>
    <name evidence="1" type="ORF">C4B24_03245</name>
</gene>
<dbReference type="Proteomes" id="UP000294192">
    <property type="component" value="Unassembled WGS sequence"/>
</dbReference>
<dbReference type="EMBL" id="PSZO01000015">
    <property type="protein sequence ID" value="TCG11013.1"/>
    <property type="molecule type" value="Genomic_DNA"/>
</dbReference>
<name>A0A4R0XK49_9MOLU</name>
<organism evidence="1 2">
    <name type="scientific">Mycoplasma marinum</name>
    <dbReference type="NCBI Taxonomy" id="1937190"/>
    <lineage>
        <taxon>Bacteria</taxon>
        <taxon>Bacillati</taxon>
        <taxon>Mycoplasmatota</taxon>
        <taxon>Mollicutes</taxon>
        <taxon>Mycoplasmataceae</taxon>
        <taxon>Mycoplasma</taxon>
    </lineage>
</organism>
<proteinExistence type="predicted"/>
<dbReference type="RefSeq" id="WP_131599301.1">
    <property type="nucleotide sequence ID" value="NZ_CBDBYK010000007.1"/>
</dbReference>
<keyword evidence="2" id="KW-1185">Reference proteome</keyword>
<accession>A0A4R0XK49</accession>
<dbReference type="AlphaFoldDB" id="A0A4R0XK49"/>
<dbReference type="OrthoDB" id="10001037at2"/>